<keyword evidence="2" id="KW-1185">Reference proteome</keyword>
<dbReference type="STRING" id="1838285.SCAL_000088"/>
<proteinExistence type="predicted"/>
<protein>
    <submittedName>
        <fullName evidence="1">Uncharacterized protein</fullName>
    </submittedName>
</protein>
<sequence length="47" mass="4901">MEEKERDVIPVEGDTNTVLGCAFAASKLGIGGWACGSGAAELRQKYA</sequence>
<comment type="caution">
    <text evidence="1">The sequence shown here is derived from an EMBL/GenBank/DDBJ whole genome shotgun (WGS) entry which is preliminary data.</text>
</comment>
<accession>A0A1F2PBZ0</accession>
<dbReference type="AlphaFoldDB" id="A0A1F2PBZ0"/>
<evidence type="ECO:0000313" key="1">
    <source>
        <dbReference type="EMBL" id="OFV68412.1"/>
    </source>
</evidence>
<reference evidence="1" key="1">
    <citation type="submission" date="2016-05" db="EMBL/GenBank/DDBJ databases">
        <title>Microbial consortia oxidize butane by reversing methanogenesis.</title>
        <authorList>
            <person name="Laso-Perez R."/>
            <person name="Richter M."/>
            <person name="Wegener G."/>
            <person name="Musat F."/>
        </authorList>
    </citation>
    <scope>NUCLEOTIDE SEQUENCE [LARGE SCALE GENOMIC DNA]</scope>
    <source>
        <strain evidence="1">BOX2</strain>
    </source>
</reference>
<organism evidence="1 2">
    <name type="scientific">Candidatus Syntropharchaeum caldarium</name>
    <dbReference type="NCBI Taxonomy" id="1838285"/>
    <lineage>
        <taxon>Archaea</taxon>
        <taxon>Methanobacteriati</taxon>
        <taxon>Methanobacteriota</taxon>
        <taxon>Stenosarchaea group</taxon>
        <taxon>Methanomicrobia</taxon>
        <taxon>Methanosarcinales</taxon>
        <taxon>ANME-2 cluster</taxon>
        <taxon>Candidatus Syntropharchaeum</taxon>
    </lineage>
</organism>
<name>A0A1F2PBZ0_9EURY</name>
<dbReference type="EMBL" id="LYOS01000001">
    <property type="protein sequence ID" value="OFV68412.1"/>
    <property type="molecule type" value="Genomic_DNA"/>
</dbReference>
<gene>
    <name evidence="1" type="ORF">SCAL_000088</name>
</gene>
<dbReference type="Proteomes" id="UP000186940">
    <property type="component" value="Unassembled WGS sequence"/>
</dbReference>
<evidence type="ECO:0000313" key="2">
    <source>
        <dbReference type="Proteomes" id="UP000186940"/>
    </source>
</evidence>